<dbReference type="InterPro" id="IPR006172">
    <property type="entry name" value="DNA-dir_DNA_pol_B"/>
</dbReference>
<dbReference type="InterPro" id="IPR006134">
    <property type="entry name" value="DNA-dir_DNA_pol_B_multi_dom"/>
</dbReference>
<keyword evidence="3 7" id="KW-0548">Nucleotidyltransferase</keyword>
<dbReference type="Gene3D" id="1.10.287.690">
    <property type="entry name" value="Helix hairpin bin"/>
    <property type="match status" value="1"/>
</dbReference>
<dbReference type="InterPro" id="IPR017964">
    <property type="entry name" value="DNA-dir_DNA_pol_B_CS"/>
</dbReference>
<dbReference type="GO" id="GO:0006287">
    <property type="term" value="P:base-excision repair, gap-filling"/>
    <property type="evidence" value="ECO:0007669"/>
    <property type="project" value="TreeGrafter"/>
</dbReference>
<dbReference type="Gene3D" id="3.30.420.10">
    <property type="entry name" value="Ribonuclease H-like superfamily/Ribonuclease H"/>
    <property type="match status" value="1"/>
</dbReference>
<dbReference type="GO" id="GO:0003677">
    <property type="term" value="F:DNA binding"/>
    <property type="evidence" value="ECO:0007669"/>
    <property type="project" value="UniProtKB-KW"/>
</dbReference>
<organism evidence="10 11">
    <name type="scientific">Ectocarpus siliculosus</name>
    <name type="common">Brown alga</name>
    <name type="synonym">Conferva siliculosa</name>
    <dbReference type="NCBI Taxonomy" id="2880"/>
    <lineage>
        <taxon>Eukaryota</taxon>
        <taxon>Sar</taxon>
        <taxon>Stramenopiles</taxon>
        <taxon>Ochrophyta</taxon>
        <taxon>PX clade</taxon>
        <taxon>Phaeophyceae</taxon>
        <taxon>Ectocarpales</taxon>
        <taxon>Ectocarpaceae</taxon>
        <taxon>Ectocarpus</taxon>
    </lineage>
</organism>
<dbReference type="GO" id="GO:0008296">
    <property type="term" value="F:3'-5'-DNA exonuclease activity"/>
    <property type="evidence" value="ECO:0007669"/>
    <property type="project" value="TreeGrafter"/>
</dbReference>
<dbReference type="AlphaFoldDB" id="D8LPC4"/>
<evidence type="ECO:0000259" key="8">
    <source>
        <dbReference type="Pfam" id="PF00136"/>
    </source>
</evidence>
<evidence type="ECO:0000256" key="4">
    <source>
        <dbReference type="ARBA" id="ARBA00022932"/>
    </source>
</evidence>
<dbReference type="InterPro" id="IPR043502">
    <property type="entry name" value="DNA/RNA_pol_sf"/>
</dbReference>
<gene>
    <name evidence="10" type="primary">DNA</name>
    <name evidence="10" type="ORF">Esi_0052_0118</name>
</gene>
<accession>D8LPC4</accession>
<comment type="similarity">
    <text evidence="1 7">Belongs to the DNA polymerase type-B family.</text>
</comment>
<dbReference type="InParanoid" id="D8LPC4"/>
<feature type="domain" description="DNA-directed DNA polymerase family B multifunctional" evidence="8">
    <location>
        <begin position="447"/>
        <end position="840"/>
    </location>
</feature>
<evidence type="ECO:0000259" key="9">
    <source>
        <dbReference type="Pfam" id="PF03104"/>
    </source>
</evidence>
<sequence length="1047" mass="119233">MMELYLHDIRDNSGSFQNPTMQLFAMEEDGTNVFVSVRNFKTYLYVGFDSDMSEDDVRSNYLEKFKQEKWERNVYKMSVVKRKRLIGFSDGDLFPYILMEFTGTISFYIVRKHLHELCGERDPEPNTFVDLNKYPRMCVYESRSVDSVLKFFHASGVRPSSYFRMENYVQVPDKAKKTHCVKEFIVDFVNVHPVREEIVDRKPPPMTICSYDLETSGLNTNEDYIFQASMIFSRLGDPCQDAKGSATGHAVDSYTDGVVICVGDTESVDGTPLLIVENELQLLDKFREILIERGCNILCGYNTFKFDSAFLYKRAERYGFDGFKKLSFIKDLACDLEVKTLQSAALGKNELKQIIIPGRVEIDLFMVMRRSQKLSSYKLNAVCDKFFGGKKDDVTYTDILQACTSKDPKKLGVIAKYCYQDSGLVLKLLDKIKEVYDATEMAKLCTVPLTYIVGRGQQIKCMSLILNRIHGEYVCNYVVAKKKVAADGKQVLNEGYKGASVIDAKKGFYEKDPVVTMDFASLYPSIMRLKQLCYTTIVKDVKYRGIEGVTYEDHQISDGVSVTFAHRSGSRSILCELEEMLGEERKATKKLMKSEKDPFAYSLLDSKQKAQKVTMNSIYGFTGTVNNGMLPLVEIAAAVTSTGRDMIKRTKEYAEKEHGCNVIYGDTDSVMVIFPEHRKIENLGDKMRYCFDMGTKVSKEISEMFGHPILLEFENIYFKYLLVSKKRYAGLSWETVEGPPTMTMKGLVTVRRDNAPFVGRCASEAIHMLMDVGVTDGRGAVKKHLTETLLQLERGQISIEDLTIRKELKQWVYKTPSPHATLALKILERTKEQAVFREFIKPAYEMVGGYDDALLSTVWTKMTNLKSFLSTRAKREISMGDMVESIRGDTTSPFKAEAYAVVALRQLYDDVHSVLVDESFAGVVGLVMVGIGDAHKLGERYMAFVRYNVVDWDPPTLGERIPYVITTGKGDISSRAEDPRMVNVGRCRPDFLYYIDHQLRNPMVDLLQHVIDSPANLFVESQRRMSNLNHGRKEITTFFKKRRVTEG</sequence>
<dbReference type="SUPFAM" id="SSF53098">
    <property type="entry name" value="Ribonuclease H-like"/>
    <property type="match status" value="1"/>
</dbReference>
<reference evidence="10 11" key="1">
    <citation type="journal article" date="2010" name="Nature">
        <title>The Ectocarpus genome and the independent evolution of multicellularity in brown algae.</title>
        <authorList>
            <person name="Cock J.M."/>
            <person name="Sterck L."/>
            <person name="Rouze P."/>
            <person name="Scornet D."/>
            <person name="Allen A.E."/>
            <person name="Amoutzias G."/>
            <person name="Anthouard V."/>
            <person name="Artiguenave F."/>
            <person name="Aury J.M."/>
            <person name="Badger J.H."/>
            <person name="Beszteri B."/>
            <person name="Billiau K."/>
            <person name="Bonnet E."/>
            <person name="Bothwell J.H."/>
            <person name="Bowler C."/>
            <person name="Boyen C."/>
            <person name="Brownlee C."/>
            <person name="Carrano C.J."/>
            <person name="Charrier B."/>
            <person name="Cho G.Y."/>
            <person name="Coelho S.M."/>
            <person name="Collen J."/>
            <person name="Corre E."/>
            <person name="Da Silva C."/>
            <person name="Delage L."/>
            <person name="Delaroque N."/>
            <person name="Dittami S.M."/>
            <person name="Doulbeau S."/>
            <person name="Elias M."/>
            <person name="Farnham G."/>
            <person name="Gachon C.M."/>
            <person name="Gschloessl B."/>
            <person name="Heesch S."/>
            <person name="Jabbari K."/>
            <person name="Jubin C."/>
            <person name="Kawai H."/>
            <person name="Kimura K."/>
            <person name="Kloareg B."/>
            <person name="Kupper F.C."/>
            <person name="Lang D."/>
            <person name="Le Bail A."/>
            <person name="Leblanc C."/>
            <person name="Lerouge P."/>
            <person name="Lohr M."/>
            <person name="Lopez P.J."/>
            <person name="Martens C."/>
            <person name="Maumus F."/>
            <person name="Michel G."/>
            <person name="Miranda-Saavedra D."/>
            <person name="Morales J."/>
            <person name="Moreau H."/>
            <person name="Motomura T."/>
            <person name="Nagasato C."/>
            <person name="Napoli C.A."/>
            <person name="Nelson D.R."/>
            <person name="Nyvall-Collen P."/>
            <person name="Peters A.F."/>
            <person name="Pommier C."/>
            <person name="Potin P."/>
            <person name="Poulain J."/>
            <person name="Quesneville H."/>
            <person name="Read B."/>
            <person name="Rensing S.A."/>
            <person name="Ritter A."/>
            <person name="Rousvoal S."/>
            <person name="Samanta M."/>
            <person name="Samson G."/>
            <person name="Schroeder D.C."/>
            <person name="Segurens B."/>
            <person name="Strittmatter M."/>
            <person name="Tonon T."/>
            <person name="Tregear J.W."/>
            <person name="Valentin K."/>
            <person name="von Dassow P."/>
            <person name="Yamagishi T."/>
            <person name="Van de Peer Y."/>
            <person name="Wincker P."/>
        </authorList>
    </citation>
    <scope>NUCLEOTIDE SEQUENCE [LARGE SCALE GENOMIC DNA]</scope>
    <source>
        <strain evidence="11">Ec32 / CCAP1310/4</strain>
    </source>
</reference>
<dbReference type="STRING" id="2880.D8LPC4"/>
<dbReference type="InterPro" id="IPR050240">
    <property type="entry name" value="DNA_pol_type-B"/>
</dbReference>
<proteinExistence type="inferred from homology"/>
<evidence type="ECO:0000256" key="6">
    <source>
        <dbReference type="ARBA" id="ARBA00049244"/>
    </source>
</evidence>
<evidence type="ECO:0000256" key="3">
    <source>
        <dbReference type="ARBA" id="ARBA00022695"/>
    </source>
</evidence>
<protein>
    <recommendedName>
        <fullName evidence="7">DNA polymerase</fullName>
        <ecNumber evidence="7">2.7.7.7</ecNumber>
    </recommendedName>
</protein>
<evidence type="ECO:0000256" key="5">
    <source>
        <dbReference type="ARBA" id="ARBA00023125"/>
    </source>
</evidence>
<dbReference type="PANTHER" id="PTHR10322:SF23">
    <property type="entry name" value="DNA POLYMERASE DELTA CATALYTIC SUBUNIT"/>
    <property type="match status" value="1"/>
</dbReference>
<dbReference type="eggNOG" id="KOG0969">
    <property type="taxonomic scope" value="Eukaryota"/>
</dbReference>
<keyword evidence="7" id="KW-0235">DNA replication</keyword>
<dbReference type="Gene3D" id="3.30.342.10">
    <property type="entry name" value="DNA Polymerase, chain B, domain 1"/>
    <property type="match status" value="1"/>
</dbReference>
<evidence type="ECO:0000256" key="7">
    <source>
        <dbReference type="RuleBase" id="RU000442"/>
    </source>
</evidence>
<dbReference type="Gene3D" id="3.90.1600.10">
    <property type="entry name" value="Palm domain of DNA polymerase"/>
    <property type="match status" value="1"/>
</dbReference>
<dbReference type="InterPro" id="IPR023211">
    <property type="entry name" value="DNA_pol_palm_dom_sf"/>
</dbReference>
<keyword evidence="2 7" id="KW-0808">Transferase</keyword>
<dbReference type="GO" id="GO:0043625">
    <property type="term" value="C:delta DNA polymerase complex"/>
    <property type="evidence" value="ECO:0007669"/>
    <property type="project" value="TreeGrafter"/>
</dbReference>
<dbReference type="Pfam" id="PF03104">
    <property type="entry name" value="DNA_pol_B_exo1"/>
    <property type="match status" value="1"/>
</dbReference>
<dbReference type="Pfam" id="PF00136">
    <property type="entry name" value="DNA_pol_B"/>
    <property type="match status" value="1"/>
</dbReference>
<evidence type="ECO:0000256" key="1">
    <source>
        <dbReference type="ARBA" id="ARBA00005755"/>
    </source>
</evidence>
<dbReference type="GO" id="GO:0000166">
    <property type="term" value="F:nucleotide binding"/>
    <property type="evidence" value="ECO:0007669"/>
    <property type="project" value="InterPro"/>
</dbReference>
<comment type="catalytic activity">
    <reaction evidence="6 7">
        <text>DNA(n) + a 2'-deoxyribonucleoside 5'-triphosphate = DNA(n+1) + diphosphate</text>
        <dbReference type="Rhea" id="RHEA:22508"/>
        <dbReference type="Rhea" id="RHEA-COMP:17339"/>
        <dbReference type="Rhea" id="RHEA-COMP:17340"/>
        <dbReference type="ChEBI" id="CHEBI:33019"/>
        <dbReference type="ChEBI" id="CHEBI:61560"/>
        <dbReference type="ChEBI" id="CHEBI:173112"/>
        <dbReference type="EC" id="2.7.7.7"/>
    </reaction>
</comment>
<dbReference type="InterPro" id="IPR042087">
    <property type="entry name" value="DNA_pol_B_thumb"/>
</dbReference>
<dbReference type="OrthoDB" id="2148603at2759"/>
<dbReference type="PANTHER" id="PTHR10322">
    <property type="entry name" value="DNA POLYMERASE CATALYTIC SUBUNIT"/>
    <property type="match status" value="1"/>
</dbReference>
<keyword evidence="4 7" id="KW-0239">DNA-directed DNA polymerase</keyword>
<dbReference type="PROSITE" id="PS00116">
    <property type="entry name" value="DNA_POLYMERASE_B"/>
    <property type="match status" value="1"/>
</dbReference>
<dbReference type="Gene3D" id="1.10.132.60">
    <property type="entry name" value="DNA polymerase family B, C-terminal domain"/>
    <property type="match status" value="2"/>
</dbReference>
<dbReference type="EMBL" id="FN649741">
    <property type="protein sequence ID" value="CBN80395.1"/>
    <property type="molecule type" value="Genomic_DNA"/>
</dbReference>
<dbReference type="InterPro" id="IPR036397">
    <property type="entry name" value="RNaseH_sf"/>
</dbReference>
<dbReference type="SUPFAM" id="SSF56672">
    <property type="entry name" value="DNA/RNA polymerases"/>
    <property type="match status" value="1"/>
</dbReference>
<dbReference type="EMBL" id="FN648730">
    <property type="protein sequence ID" value="CBN80395.1"/>
    <property type="molecule type" value="Genomic_DNA"/>
</dbReference>
<evidence type="ECO:0000313" key="11">
    <source>
        <dbReference type="Proteomes" id="UP000002630"/>
    </source>
</evidence>
<evidence type="ECO:0000313" key="10">
    <source>
        <dbReference type="EMBL" id="CBN80395.1"/>
    </source>
</evidence>
<dbReference type="EC" id="2.7.7.7" evidence="7"/>
<dbReference type="Proteomes" id="UP000002630">
    <property type="component" value="Linkage Group LG16"/>
</dbReference>
<evidence type="ECO:0000256" key="2">
    <source>
        <dbReference type="ARBA" id="ARBA00022679"/>
    </source>
</evidence>
<dbReference type="InterPro" id="IPR012337">
    <property type="entry name" value="RNaseH-like_sf"/>
</dbReference>
<dbReference type="GO" id="GO:0006297">
    <property type="term" value="P:nucleotide-excision repair, DNA gap filling"/>
    <property type="evidence" value="ECO:0007669"/>
    <property type="project" value="TreeGrafter"/>
</dbReference>
<keyword evidence="11" id="KW-1185">Reference proteome</keyword>
<keyword evidence="5 7" id="KW-0238">DNA-binding</keyword>
<dbReference type="InterPro" id="IPR006133">
    <property type="entry name" value="DNA-dir_DNA_pol_B_exonuc"/>
</dbReference>
<feature type="domain" description="DNA-directed DNA polymerase family B exonuclease" evidence="9">
    <location>
        <begin position="144"/>
        <end position="382"/>
    </location>
</feature>
<dbReference type="GO" id="GO:0003887">
    <property type="term" value="F:DNA-directed DNA polymerase activity"/>
    <property type="evidence" value="ECO:0007669"/>
    <property type="project" value="UniProtKB-KW"/>
</dbReference>
<dbReference type="GO" id="GO:0045004">
    <property type="term" value="P:DNA replication proofreading"/>
    <property type="evidence" value="ECO:0007669"/>
    <property type="project" value="TreeGrafter"/>
</dbReference>
<dbReference type="PRINTS" id="PR00106">
    <property type="entry name" value="DNAPOLB"/>
</dbReference>
<name>D8LPC4_ECTSI</name>
<dbReference type="SMART" id="SM00486">
    <property type="entry name" value="POLBc"/>
    <property type="match status" value="1"/>
</dbReference>